<accession>A0A6J4T7R5</accession>
<dbReference type="AlphaFoldDB" id="A0A6J4T7R5"/>
<dbReference type="EMBL" id="CADCVX010000349">
    <property type="protein sequence ID" value="CAA9515429.1"/>
    <property type="molecule type" value="Genomic_DNA"/>
</dbReference>
<protein>
    <submittedName>
        <fullName evidence="1">Di-tripeptide/cation symporter</fullName>
    </submittedName>
</protein>
<sequence length="68" mass="7444">EHGRAHAMVRSAAGADDPVPHQYVGAVLLLRHARAAGLLHDQAAAAEPGHLLDHLRRLYRLRLLHSDC</sequence>
<name>A0A6J4T7R5_9SPHN</name>
<organism evidence="1">
    <name type="scientific">uncultured Sphingomonadaceae bacterium</name>
    <dbReference type="NCBI Taxonomy" id="169976"/>
    <lineage>
        <taxon>Bacteria</taxon>
        <taxon>Pseudomonadati</taxon>
        <taxon>Pseudomonadota</taxon>
        <taxon>Alphaproteobacteria</taxon>
        <taxon>Sphingomonadales</taxon>
        <taxon>Sphingomonadaceae</taxon>
        <taxon>environmental samples</taxon>
    </lineage>
</organism>
<gene>
    <name evidence="1" type="ORF">AVDCRST_MAG91-1879</name>
</gene>
<feature type="non-terminal residue" evidence="1">
    <location>
        <position position="68"/>
    </location>
</feature>
<evidence type="ECO:0000313" key="1">
    <source>
        <dbReference type="EMBL" id="CAA9515429.1"/>
    </source>
</evidence>
<proteinExistence type="predicted"/>
<feature type="non-terminal residue" evidence="1">
    <location>
        <position position="1"/>
    </location>
</feature>
<reference evidence="1" key="1">
    <citation type="submission" date="2020-02" db="EMBL/GenBank/DDBJ databases">
        <authorList>
            <person name="Meier V. D."/>
        </authorList>
    </citation>
    <scope>NUCLEOTIDE SEQUENCE</scope>
    <source>
        <strain evidence="1">AVDCRST_MAG91</strain>
    </source>
</reference>